<name>A0A6M3L3Z4_9ZZZZ</name>
<proteinExistence type="inferred from homology"/>
<evidence type="ECO:0000256" key="9">
    <source>
        <dbReference type="ARBA" id="ARBA00023235"/>
    </source>
</evidence>
<evidence type="ECO:0000256" key="2">
    <source>
        <dbReference type="ARBA" id="ARBA00022515"/>
    </source>
</evidence>
<dbReference type="Gene3D" id="3.40.50.300">
    <property type="entry name" value="P-loop containing nucleotide triphosphate hydrolases"/>
    <property type="match status" value="1"/>
</dbReference>
<gene>
    <name evidence="13" type="ORF">MM415B02558_0014</name>
</gene>
<dbReference type="EMBL" id="MT142843">
    <property type="protein sequence ID" value="QJA89396.1"/>
    <property type="molecule type" value="Genomic_DNA"/>
</dbReference>
<dbReference type="PROSITE" id="PS51199">
    <property type="entry name" value="SF4_HELICASE"/>
    <property type="match status" value="1"/>
</dbReference>
<comment type="catalytic activity">
    <reaction evidence="11">
        <text>ATP + H2O = ADP + phosphate + H(+)</text>
        <dbReference type="Rhea" id="RHEA:13065"/>
        <dbReference type="ChEBI" id="CHEBI:15377"/>
        <dbReference type="ChEBI" id="CHEBI:15378"/>
        <dbReference type="ChEBI" id="CHEBI:30616"/>
        <dbReference type="ChEBI" id="CHEBI:43474"/>
        <dbReference type="ChEBI" id="CHEBI:456216"/>
        <dbReference type="EC" id="5.6.2.3"/>
    </reaction>
</comment>
<evidence type="ECO:0000256" key="11">
    <source>
        <dbReference type="ARBA" id="ARBA00048954"/>
    </source>
</evidence>
<dbReference type="EC" id="5.6.2.3" evidence="10"/>
<dbReference type="GO" id="GO:0006269">
    <property type="term" value="P:DNA replication, synthesis of primer"/>
    <property type="evidence" value="ECO:0007669"/>
    <property type="project" value="UniProtKB-KW"/>
</dbReference>
<keyword evidence="8" id="KW-0238">DNA-binding</keyword>
<evidence type="ECO:0000256" key="1">
    <source>
        <dbReference type="ARBA" id="ARBA00008428"/>
    </source>
</evidence>
<dbReference type="SUPFAM" id="SSF48024">
    <property type="entry name" value="N-terminal domain of DnaB helicase"/>
    <property type="match status" value="1"/>
</dbReference>
<evidence type="ECO:0000256" key="7">
    <source>
        <dbReference type="ARBA" id="ARBA00022840"/>
    </source>
</evidence>
<dbReference type="CDD" id="cd00984">
    <property type="entry name" value="DnaB_C"/>
    <property type="match status" value="1"/>
</dbReference>
<keyword evidence="6 13" id="KW-0347">Helicase</keyword>
<sequence length="446" mass="49014">MIQQIPASNDAEREILAAIIRDPVVLEVVTECVSPSDFHNYQHGIVLQSMIDLYSASGTIDLIMLEQMLADGGRVPNQSVFLSEILDGRGTTSNVKHYCRIVSNKAQIRRVIAAAQTIVDNGMDGPESVSSYCEWAEGAIFDATQSAERGDRRHTAASSLVAVDGYVERLLRGEPVPGIRTGIWCLDNVINPLKDQELIIVAGRPSMGKSALMLSIALNMAMDGHRVQINSLEMSSDEMMFRLLGMHSGIPVQDIKRANLPGEALERYRESAYALSGLPIHVDETSGQTPAFASSMARKMKPDIIFFDHIGIATANSGVKDEYPRVTEISSSLKGMAKDFRIPVVALSQLNRAVESRDDKRPKMADLRATGALEQDADTILFCYRPEYYAEVQGLPVRGTEIEGLAEIIVSKERNGGGSGSIVRLRFKKATTLWFDPEQRPEVWCG</sequence>
<dbReference type="InterPro" id="IPR027417">
    <property type="entry name" value="P-loop_NTPase"/>
</dbReference>
<dbReference type="Gene3D" id="1.10.860.10">
    <property type="entry name" value="DNAb Helicase, Chain A"/>
    <property type="match status" value="1"/>
</dbReference>
<evidence type="ECO:0000256" key="3">
    <source>
        <dbReference type="ARBA" id="ARBA00022705"/>
    </source>
</evidence>
<keyword evidence="4" id="KW-0547">Nucleotide-binding</keyword>
<evidence type="ECO:0000256" key="10">
    <source>
        <dbReference type="ARBA" id="ARBA00044969"/>
    </source>
</evidence>
<dbReference type="InterPro" id="IPR007694">
    <property type="entry name" value="DNA_helicase_DnaB-like_C"/>
</dbReference>
<dbReference type="PANTHER" id="PTHR30153">
    <property type="entry name" value="REPLICATIVE DNA HELICASE DNAB"/>
    <property type="match status" value="1"/>
</dbReference>
<dbReference type="PANTHER" id="PTHR30153:SF2">
    <property type="entry name" value="REPLICATIVE DNA HELICASE"/>
    <property type="match status" value="1"/>
</dbReference>
<evidence type="ECO:0000313" key="13">
    <source>
        <dbReference type="EMBL" id="QJA89396.1"/>
    </source>
</evidence>
<dbReference type="AlphaFoldDB" id="A0A6M3L3Z4"/>
<keyword evidence="5" id="KW-0378">Hydrolase</keyword>
<comment type="similarity">
    <text evidence="1">Belongs to the helicase family. DnaB subfamily.</text>
</comment>
<dbReference type="InterPro" id="IPR036185">
    <property type="entry name" value="DNA_heli_DnaB-like_N_sf"/>
</dbReference>
<evidence type="ECO:0000256" key="6">
    <source>
        <dbReference type="ARBA" id="ARBA00022806"/>
    </source>
</evidence>
<dbReference type="InterPro" id="IPR003593">
    <property type="entry name" value="AAA+_ATPase"/>
</dbReference>
<dbReference type="InterPro" id="IPR007693">
    <property type="entry name" value="DNA_helicase_DnaB-like_N"/>
</dbReference>
<dbReference type="SUPFAM" id="SSF52540">
    <property type="entry name" value="P-loop containing nucleoside triphosphate hydrolases"/>
    <property type="match status" value="1"/>
</dbReference>
<keyword evidence="9" id="KW-0413">Isomerase</keyword>
<keyword evidence="2" id="KW-0639">Primosome</keyword>
<dbReference type="InterPro" id="IPR016136">
    <property type="entry name" value="DNA_helicase_N/primase_C"/>
</dbReference>
<dbReference type="GO" id="GO:0016787">
    <property type="term" value="F:hydrolase activity"/>
    <property type="evidence" value="ECO:0007669"/>
    <property type="project" value="UniProtKB-KW"/>
</dbReference>
<dbReference type="GO" id="GO:0005829">
    <property type="term" value="C:cytosol"/>
    <property type="evidence" value="ECO:0007669"/>
    <property type="project" value="TreeGrafter"/>
</dbReference>
<dbReference type="Pfam" id="PF00772">
    <property type="entry name" value="DnaB"/>
    <property type="match status" value="1"/>
</dbReference>
<accession>A0A6M3L3Z4</accession>
<evidence type="ECO:0000256" key="4">
    <source>
        <dbReference type="ARBA" id="ARBA00022741"/>
    </source>
</evidence>
<dbReference type="GO" id="GO:1990077">
    <property type="term" value="C:primosome complex"/>
    <property type="evidence" value="ECO:0007669"/>
    <property type="project" value="UniProtKB-KW"/>
</dbReference>
<keyword evidence="7" id="KW-0067">ATP-binding</keyword>
<protein>
    <recommendedName>
        <fullName evidence="10">DNA 5'-3' helicase</fullName>
        <ecNumber evidence="10">5.6.2.3</ecNumber>
    </recommendedName>
</protein>
<evidence type="ECO:0000256" key="8">
    <source>
        <dbReference type="ARBA" id="ARBA00023125"/>
    </source>
</evidence>
<dbReference type="GO" id="GO:0043139">
    <property type="term" value="F:5'-3' DNA helicase activity"/>
    <property type="evidence" value="ECO:0007669"/>
    <property type="project" value="UniProtKB-EC"/>
</dbReference>
<dbReference type="GO" id="GO:0005524">
    <property type="term" value="F:ATP binding"/>
    <property type="evidence" value="ECO:0007669"/>
    <property type="project" value="UniProtKB-KW"/>
</dbReference>
<organism evidence="13">
    <name type="scientific">viral metagenome</name>
    <dbReference type="NCBI Taxonomy" id="1070528"/>
    <lineage>
        <taxon>unclassified sequences</taxon>
        <taxon>metagenomes</taxon>
        <taxon>organismal metagenomes</taxon>
    </lineage>
</organism>
<evidence type="ECO:0000256" key="5">
    <source>
        <dbReference type="ARBA" id="ARBA00022801"/>
    </source>
</evidence>
<dbReference type="Pfam" id="PF03796">
    <property type="entry name" value="DnaB_C"/>
    <property type="match status" value="1"/>
</dbReference>
<reference evidence="13" key="1">
    <citation type="submission" date="2020-03" db="EMBL/GenBank/DDBJ databases">
        <title>The deep terrestrial virosphere.</title>
        <authorList>
            <person name="Holmfeldt K."/>
            <person name="Nilsson E."/>
            <person name="Simone D."/>
            <person name="Lopez-Fernandez M."/>
            <person name="Wu X."/>
            <person name="de Brujin I."/>
            <person name="Lundin D."/>
            <person name="Andersson A."/>
            <person name="Bertilsson S."/>
            <person name="Dopson M."/>
        </authorList>
    </citation>
    <scope>NUCLEOTIDE SEQUENCE</scope>
    <source>
        <strain evidence="13">MM415B02558</strain>
    </source>
</reference>
<feature type="domain" description="SF4 helicase" evidence="12">
    <location>
        <begin position="172"/>
        <end position="441"/>
    </location>
</feature>
<evidence type="ECO:0000259" key="12">
    <source>
        <dbReference type="PROSITE" id="PS51199"/>
    </source>
</evidence>
<dbReference type="GO" id="GO:0003677">
    <property type="term" value="F:DNA binding"/>
    <property type="evidence" value="ECO:0007669"/>
    <property type="project" value="UniProtKB-KW"/>
</dbReference>
<keyword evidence="3" id="KW-0235">DNA replication</keyword>
<dbReference type="SMART" id="SM00382">
    <property type="entry name" value="AAA"/>
    <property type="match status" value="1"/>
</dbReference>